<dbReference type="Gene3D" id="1.10.287.130">
    <property type="match status" value="1"/>
</dbReference>
<keyword evidence="3" id="KW-0597">Phosphoprotein</keyword>
<keyword evidence="4" id="KW-0808">Transferase</keyword>
<dbReference type="EC" id="2.7.13.3" evidence="2"/>
<dbReference type="SUPFAM" id="SSF47384">
    <property type="entry name" value="Homodimeric domain of signal transducing histidine kinase"/>
    <property type="match status" value="1"/>
</dbReference>
<proteinExistence type="predicted"/>
<dbReference type="InterPro" id="IPR003661">
    <property type="entry name" value="HisK_dim/P_dom"/>
</dbReference>
<dbReference type="InterPro" id="IPR005467">
    <property type="entry name" value="His_kinase_dom"/>
</dbReference>
<evidence type="ECO:0000256" key="1">
    <source>
        <dbReference type="ARBA" id="ARBA00000085"/>
    </source>
</evidence>
<keyword evidence="7" id="KW-0067">ATP-binding</keyword>
<dbReference type="InterPro" id="IPR036097">
    <property type="entry name" value="HisK_dim/P_sf"/>
</dbReference>
<dbReference type="InterPro" id="IPR036890">
    <property type="entry name" value="HATPase_C_sf"/>
</dbReference>
<dbReference type="InterPro" id="IPR050351">
    <property type="entry name" value="BphY/WalK/GraS-like"/>
</dbReference>
<dbReference type="SUPFAM" id="SSF55874">
    <property type="entry name" value="ATPase domain of HSP90 chaperone/DNA topoisomerase II/histidine kinase"/>
    <property type="match status" value="1"/>
</dbReference>
<evidence type="ECO:0000259" key="10">
    <source>
        <dbReference type="PROSITE" id="PS50109"/>
    </source>
</evidence>
<protein>
    <recommendedName>
        <fullName evidence="2">histidine kinase</fullName>
        <ecNumber evidence="2">2.7.13.3</ecNumber>
    </recommendedName>
</protein>
<evidence type="ECO:0000256" key="7">
    <source>
        <dbReference type="ARBA" id="ARBA00022840"/>
    </source>
</evidence>
<evidence type="ECO:0000313" key="12">
    <source>
        <dbReference type="Proteomes" id="UP000268094"/>
    </source>
</evidence>
<evidence type="ECO:0000256" key="2">
    <source>
        <dbReference type="ARBA" id="ARBA00012438"/>
    </source>
</evidence>
<feature type="transmembrane region" description="Helical" evidence="9">
    <location>
        <begin position="201"/>
        <end position="222"/>
    </location>
</feature>
<sequence length="483" mass="52862">MRTRRTHRKKMPSSQPRRTYVSWKMLVLAFAAVVGSFFATSLVVQRSSSAVGELSEDIIYNSAPSIEHLAIVRRSVLEVELLLARFINEPQRRPDLGRDLDQALAQARRGLSGYMALTAFPGEEAVRMDIQESWLRFDNAVTRTRTVAEANPEAGRGPLFDQEVDPPGRRLLEDVTRAIEYNAVRGRELAERIRETRRQTLGLATGLNALCGILAGVVAWLLHRELQARRALADEHTQFLETRAEEMEQFAGRVAHDIRNPLSSARLSAELAVRKSPDESARAPIQRIIRSLSRADAITGALLDFARSGARPDPGARSEPRAVISDLLVGFEAEAEQAGIELHCEPIPPVLVACSTGVYLSLVGNLVRNAIKYMGDSSTRRITLRVVEEGGMIRTDIHDTGPGIAPENLPSLFEPYFRAHGGVAEGLGLGLATVKKLAEGHGGGVGVRSERGAGSTFWFELPRAGSSWDTAPSPPAPESVQRH</sequence>
<comment type="catalytic activity">
    <reaction evidence="1">
        <text>ATP + protein L-histidine = ADP + protein N-phospho-L-histidine.</text>
        <dbReference type="EC" id="2.7.13.3"/>
    </reaction>
</comment>
<dbReference type="InterPro" id="IPR003594">
    <property type="entry name" value="HATPase_dom"/>
</dbReference>
<keyword evidence="9" id="KW-0472">Membrane</keyword>
<dbReference type="SMART" id="SM00388">
    <property type="entry name" value="HisKA"/>
    <property type="match status" value="1"/>
</dbReference>
<evidence type="ECO:0000256" key="6">
    <source>
        <dbReference type="ARBA" id="ARBA00022777"/>
    </source>
</evidence>
<keyword evidence="8" id="KW-0902">Two-component regulatory system</keyword>
<dbReference type="AlphaFoldDB" id="A0A3A8JRC9"/>
<dbReference type="InterPro" id="IPR004358">
    <property type="entry name" value="Sig_transdc_His_kin-like_C"/>
</dbReference>
<dbReference type="GO" id="GO:0030295">
    <property type="term" value="F:protein kinase activator activity"/>
    <property type="evidence" value="ECO:0007669"/>
    <property type="project" value="TreeGrafter"/>
</dbReference>
<dbReference type="Pfam" id="PF00512">
    <property type="entry name" value="HisKA"/>
    <property type="match status" value="1"/>
</dbReference>
<dbReference type="GO" id="GO:0000155">
    <property type="term" value="F:phosphorelay sensor kinase activity"/>
    <property type="evidence" value="ECO:0007669"/>
    <property type="project" value="InterPro"/>
</dbReference>
<evidence type="ECO:0000256" key="8">
    <source>
        <dbReference type="ARBA" id="ARBA00023012"/>
    </source>
</evidence>
<keyword evidence="9" id="KW-1133">Transmembrane helix</keyword>
<dbReference type="Proteomes" id="UP000268094">
    <property type="component" value="Unassembled WGS sequence"/>
</dbReference>
<feature type="domain" description="Histidine kinase" evidence="10">
    <location>
        <begin position="253"/>
        <end position="465"/>
    </location>
</feature>
<dbReference type="CDD" id="cd00082">
    <property type="entry name" value="HisKA"/>
    <property type="match status" value="1"/>
</dbReference>
<keyword evidence="6 11" id="KW-0418">Kinase</keyword>
<comment type="caution">
    <text evidence="11">The sequence shown here is derived from an EMBL/GenBank/DDBJ whole genome shotgun (WGS) entry which is preliminary data.</text>
</comment>
<evidence type="ECO:0000256" key="5">
    <source>
        <dbReference type="ARBA" id="ARBA00022741"/>
    </source>
</evidence>
<dbReference type="EMBL" id="RAVZ01000016">
    <property type="protein sequence ID" value="RKG92971.1"/>
    <property type="molecule type" value="Genomic_DNA"/>
</dbReference>
<dbReference type="Gene3D" id="3.30.565.10">
    <property type="entry name" value="Histidine kinase-like ATPase, C-terminal domain"/>
    <property type="match status" value="1"/>
</dbReference>
<dbReference type="GO" id="GO:0000156">
    <property type="term" value="F:phosphorelay response regulator activity"/>
    <property type="evidence" value="ECO:0007669"/>
    <property type="project" value="TreeGrafter"/>
</dbReference>
<dbReference type="SMART" id="SM00387">
    <property type="entry name" value="HATPase_c"/>
    <property type="match status" value="1"/>
</dbReference>
<evidence type="ECO:0000256" key="3">
    <source>
        <dbReference type="ARBA" id="ARBA00022553"/>
    </source>
</evidence>
<keyword evidence="5" id="KW-0547">Nucleotide-binding</keyword>
<name>A0A3A8JRC9_9BACT</name>
<dbReference type="GO" id="GO:0007234">
    <property type="term" value="P:osmosensory signaling via phosphorelay pathway"/>
    <property type="evidence" value="ECO:0007669"/>
    <property type="project" value="TreeGrafter"/>
</dbReference>
<evidence type="ECO:0000256" key="4">
    <source>
        <dbReference type="ARBA" id="ARBA00022679"/>
    </source>
</evidence>
<evidence type="ECO:0000313" key="11">
    <source>
        <dbReference type="EMBL" id="RKG92971.1"/>
    </source>
</evidence>
<dbReference type="PANTHER" id="PTHR42878:SF7">
    <property type="entry name" value="SENSOR HISTIDINE KINASE GLRK"/>
    <property type="match status" value="1"/>
</dbReference>
<organism evidence="11 12">
    <name type="scientific">Corallococcus terminator</name>
    <dbReference type="NCBI Taxonomy" id="2316733"/>
    <lineage>
        <taxon>Bacteria</taxon>
        <taxon>Pseudomonadati</taxon>
        <taxon>Myxococcota</taxon>
        <taxon>Myxococcia</taxon>
        <taxon>Myxococcales</taxon>
        <taxon>Cystobacterineae</taxon>
        <taxon>Myxococcaceae</taxon>
        <taxon>Corallococcus</taxon>
    </lineage>
</organism>
<gene>
    <name evidence="11" type="ORF">D7V88_04250</name>
</gene>
<reference evidence="12" key="1">
    <citation type="submission" date="2018-09" db="EMBL/GenBank/DDBJ databases">
        <authorList>
            <person name="Livingstone P.G."/>
            <person name="Whitworth D.E."/>
        </authorList>
    </citation>
    <scope>NUCLEOTIDE SEQUENCE [LARGE SCALE GENOMIC DNA]</scope>
    <source>
        <strain evidence="12">CA054A</strain>
    </source>
</reference>
<dbReference type="PANTHER" id="PTHR42878">
    <property type="entry name" value="TWO-COMPONENT HISTIDINE KINASE"/>
    <property type="match status" value="1"/>
</dbReference>
<keyword evidence="12" id="KW-1185">Reference proteome</keyword>
<dbReference type="GO" id="GO:0005524">
    <property type="term" value="F:ATP binding"/>
    <property type="evidence" value="ECO:0007669"/>
    <property type="project" value="UniProtKB-KW"/>
</dbReference>
<evidence type="ECO:0000256" key="9">
    <source>
        <dbReference type="SAM" id="Phobius"/>
    </source>
</evidence>
<accession>A0A3A8JRC9</accession>
<keyword evidence="9" id="KW-0812">Transmembrane</keyword>
<dbReference type="PRINTS" id="PR00344">
    <property type="entry name" value="BCTRLSENSOR"/>
</dbReference>
<dbReference type="PROSITE" id="PS50109">
    <property type="entry name" value="HIS_KIN"/>
    <property type="match status" value="1"/>
</dbReference>
<dbReference type="Pfam" id="PF02518">
    <property type="entry name" value="HATPase_c"/>
    <property type="match status" value="1"/>
</dbReference>